<feature type="region of interest" description="Disordered" evidence="6">
    <location>
        <begin position="284"/>
        <end position="306"/>
    </location>
</feature>
<dbReference type="Proteomes" id="UP001589788">
    <property type="component" value="Unassembled WGS sequence"/>
</dbReference>
<evidence type="ECO:0000259" key="7">
    <source>
        <dbReference type="PROSITE" id="PS50011"/>
    </source>
</evidence>
<dbReference type="PROSITE" id="PS00108">
    <property type="entry name" value="PROTEIN_KINASE_ST"/>
    <property type="match status" value="1"/>
</dbReference>
<dbReference type="EC" id="2.7.11.1" evidence="8"/>
<proteinExistence type="predicted"/>
<dbReference type="SUPFAM" id="SSF56112">
    <property type="entry name" value="Protein kinase-like (PK-like)"/>
    <property type="match status" value="1"/>
</dbReference>
<evidence type="ECO:0000256" key="5">
    <source>
        <dbReference type="PROSITE-ProRule" id="PRU10141"/>
    </source>
</evidence>
<dbReference type="RefSeq" id="WP_377789777.1">
    <property type="nucleotide sequence ID" value="NZ_JBHLYQ010000083.1"/>
</dbReference>
<evidence type="ECO:0000313" key="8">
    <source>
        <dbReference type="EMBL" id="MFC0082257.1"/>
    </source>
</evidence>
<feature type="domain" description="Protein kinase" evidence="7">
    <location>
        <begin position="20"/>
        <end position="272"/>
    </location>
</feature>
<keyword evidence="2 5" id="KW-0547">Nucleotide-binding</keyword>
<keyword evidence="3 8" id="KW-0418">Kinase</keyword>
<protein>
    <submittedName>
        <fullName evidence="8">Serine/threonine-protein kinase</fullName>
        <ecNumber evidence="8">2.7.11.1</ecNumber>
    </submittedName>
</protein>
<accession>A0ABV6C7M4</accession>
<dbReference type="InterPro" id="IPR011009">
    <property type="entry name" value="Kinase-like_dom_sf"/>
</dbReference>
<keyword evidence="1 8" id="KW-0808">Transferase</keyword>
<feature type="binding site" evidence="5">
    <location>
        <position position="49"/>
    </location>
    <ligand>
        <name>ATP</name>
        <dbReference type="ChEBI" id="CHEBI:30616"/>
    </ligand>
</feature>
<dbReference type="InterPro" id="IPR000719">
    <property type="entry name" value="Prot_kinase_dom"/>
</dbReference>
<comment type="caution">
    <text evidence="8">The sequence shown here is derived from an EMBL/GenBank/DDBJ whole genome shotgun (WGS) entry which is preliminary data.</text>
</comment>
<dbReference type="PANTHER" id="PTHR43289">
    <property type="entry name" value="MITOGEN-ACTIVATED PROTEIN KINASE KINASE KINASE 20-RELATED"/>
    <property type="match status" value="1"/>
</dbReference>
<dbReference type="Pfam" id="PF00069">
    <property type="entry name" value="Pkinase"/>
    <property type="match status" value="1"/>
</dbReference>
<sequence>MAGPTPTSVDGADAVLAGRWQLGPLLGRGGMADVHRGQDLIGGGAVAIKVLRVPEPTLARRLAQEALALRRVSHPGLVRVLDAGSTPDGRAYLVMELVEGISLAQRLAAGPLSTTETARLGTRVAGALAAVHAAGVVHRDVKPGNLLVARDGQVKLADFGIASLADVSALTVTGTTLGTAAYMAPEQLQHHQVGPAADVWSLGLVLLECLLGRRLYQGSPAEVVAKRLAGPVPLPEDLPAPWHALLAAMLAEDPASRPSATRCAEQLADPTLRAPWQPASSVAPATVPLAAPGPPTAALAPTALAD</sequence>
<dbReference type="Gene3D" id="1.10.510.10">
    <property type="entry name" value="Transferase(Phosphotransferase) domain 1"/>
    <property type="match status" value="1"/>
</dbReference>
<evidence type="ECO:0000313" key="9">
    <source>
        <dbReference type="Proteomes" id="UP001589788"/>
    </source>
</evidence>
<dbReference type="PROSITE" id="PS00107">
    <property type="entry name" value="PROTEIN_KINASE_ATP"/>
    <property type="match status" value="1"/>
</dbReference>
<evidence type="ECO:0000256" key="4">
    <source>
        <dbReference type="ARBA" id="ARBA00022840"/>
    </source>
</evidence>
<dbReference type="CDD" id="cd14014">
    <property type="entry name" value="STKc_PknB_like"/>
    <property type="match status" value="1"/>
</dbReference>
<dbReference type="EMBL" id="JBHLYQ010000083">
    <property type="protein sequence ID" value="MFC0082257.1"/>
    <property type="molecule type" value="Genomic_DNA"/>
</dbReference>
<evidence type="ECO:0000256" key="6">
    <source>
        <dbReference type="SAM" id="MobiDB-lite"/>
    </source>
</evidence>
<dbReference type="InterPro" id="IPR017441">
    <property type="entry name" value="Protein_kinase_ATP_BS"/>
</dbReference>
<evidence type="ECO:0000256" key="2">
    <source>
        <dbReference type="ARBA" id="ARBA00022741"/>
    </source>
</evidence>
<name>A0ABV6C7M4_9ACTN</name>
<keyword evidence="9" id="KW-1185">Reference proteome</keyword>
<evidence type="ECO:0000256" key="3">
    <source>
        <dbReference type="ARBA" id="ARBA00022777"/>
    </source>
</evidence>
<dbReference type="InterPro" id="IPR008271">
    <property type="entry name" value="Ser/Thr_kinase_AS"/>
</dbReference>
<gene>
    <name evidence="8" type="ORF">ACFFRE_08880</name>
</gene>
<dbReference type="Gene3D" id="3.30.200.20">
    <property type="entry name" value="Phosphorylase Kinase, domain 1"/>
    <property type="match status" value="1"/>
</dbReference>
<dbReference type="GO" id="GO:0004674">
    <property type="term" value="F:protein serine/threonine kinase activity"/>
    <property type="evidence" value="ECO:0007669"/>
    <property type="project" value="UniProtKB-EC"/>
</dbReference>
<keyword evidence="4 5" id="KW-0067">ATP-binding</keyword>
<evidence type="ECO:0000256" key="1">
    <source>
        <dbReference type="ARBA" id="ARBA00022679"/>
    </source>
</evidence>
<dbReference type="PANTHER" id="PTHR43289:SF34">
    <property type="entry name" value="SERINE_THREONINE-PROTEIN KINASE YBDM-RELATED"/>
    <property type="match status" value="1"/>
</dbReference>
<dbReference type="PROSITE" id="PS50011">
    <property type="entry name" value="PROTEIN_KINASE_DOM"/>
    <property type="match status" value="1"/>
</dbReference>
<organism evidence="8 9">
    <name type="scientific">Aciditerrimonas ferrireducens</name>
    <dbReference type="NCBI Taxonomy" id="667306"/>
    <lineage>
        <taxon>Bacteria</taxon>
        <taxon>Bacillati</taxon>
        <taxon>Actinomycetota</taxon>
        <taxon>Acidimicrobiia</taxon>
        <taxon>Acidimicrobiales</taxon>
        <taxon>Acidimicrobiaceae</taxon>
        <taxon>Aciditerrimonas</taxon>
    </lineage>
</organism>
<feature type="non-terminal residue" evidence="8">
    <location>
        <position position="306"/>
    </location>
</feature>
<reference evidence="8 9" key="1">
    <citation type="submission" date="2024-09" db="EMBL/GenBank/DDBJ databases">
        <authorList>
            <person name="Sun Q."/>
            <person name="Mori K."/>
        </authorList>
    </citation>
    <scope>NUCLEOTIDE SEQUENCE [LARGE SCALE GENOMIC DNA]</scope>
    <source>
        <strain evidence="8 9">JCM 15389</strain>
    </source>
</reference>
<dbReference type="SMART" id="SM00220">
    <property type="entry name" value="S_TKc"/>
    <property type="match status" value="1"/>
</dbReference>